<dbReference type="RefSeq" id="WP_002710116.1">
    <property type="nucleotide sequence ID" value="NZ_JH651384.1"/>
</dbReference>
<dbReference type="EMBL" id="JH651384">
    <property type="protein sequence ID" value="EIJ36235.1"/>
    <property type="molecule type" value="Genomic_DNA"/>
</dbReference>
<dbReference type="PANTHER" id="PTHR35812:SF1">
    <property type="entry name" value="LIPOPROTEIN"/>
    <property type="match status" value="1"/>
</dbReference>
<sequence length="452" mass="49345">MREKAKCVGLFISVILLGSSCVPGEYVPELKVVQLTAPPAGLMIPEGQTVQAGPVGKLNDTGITLCADDAVQGSYNHDVHCSLLTDMEGDPVPPGQDALSGRDTVFNDDSDGHAGFSFTKLGVNGLALSIQDQTWDDNGSERLGSRWSCVKDNVTGLVWEITQSADNTYLSSQLSERVQKANHAGWCGAMDWRLPTMQELRSIMDFSHRDPAIDTSYFPETNGEYWSAMPEKQDDDGLVIKGSGSVNFREGNSGKESSDTISLKSVRLVYGPFLGAGAGLDTLAGVQCTNENITPTTPAHHFIFRPDGTVAHTPSGLMWKRCLEGQVFTDNDTPDDPQDDQCMGYATDNMPWAVALNHVQTLDAQGGFAGYADWRIPNIKELESIVEFCRSDPAFNTAVFPDSAYSLWSSSPVMNDAEPYWVWVLHFRFGVVTQALQGDINNKAIRLVRTME</sequence>
<keyword evidence="3" id="KW-1185">Reference proteome</keyword>
<dbReference type="Pfam" id="PF07603">
    <property type="entry name" value="Lcl_C"/>
    <property type="match status" value="2"/>
</dbReference>
<protein>
    <recommendedName>
        <fullName evidence="1">Lcl C-terminal domain-containing protein</fullName>
    </recommendedName>
</protein>
<dbReference type="Proteomes" id="UP000005317">
    <property type="component" value="Unassembled WGS sequence"/>
</dbReference>
<reference evidence="3" key="1">
    <citation type="journal article" date="2011" name="Stand. Genomic Sci.">
        <title>Genome sequence of the filamentous, gliding Thiothrix nivea neotype strain (JP2(T)).</title>
        <authorList>
            <person name="Lapidus A."/>
            <person name="Nolan M."/>
            <person name="Lucas S."/>
            <person name="Glavina Del Rio T."/>
            <person name="Tice H."/>
            <person name="Cheng J.F."/>
            <person name="Tapia R."/>
            <person name="Han C."/>
            <person name="Goodwin L."/>
            <person name="Pitluck S."/>
            <person name="Liolios K."/>
            <person name="Pagani I."/>
            <person name="Ivanova N."/>
            <person name="Huntemann M."/>
            <person name="Mavromatis K."/>
            <person name="Mikhailova N."/>
            <person name="Pati A."/>
            <person name="Chen A."/>
            <person name="Palaniappan K."/>
            <person name="Land M."/>
            <person name="Brambilla E.M."/>
            <person name="Rohde M."/>
            <person name="Abt B."/>
            <person name="Verbarg S."/>
            <person name="Goker M."/>
            <person name="Bristow J."/>
            <person name="Eisen J.A."/>
            <person name="Markowitz V."/>
            <person name="Hugenholtz P."/>
            <person name="Kyrpides N.C."/>
            <person name="Klenk H.P."/>
            <person name="Woyke T."/>
        </authorList>
    </citation>
    <scope>NUCLEOTIDE SEQUENCE [LARGE SCALE GENOMIC DNA]</scope>
    <source>
        <strain evidence="3">ATCC 35100 / DSM 5205 / JP2</strain>
    </source>
</reference>
<accession>A0A656HMH9</accession>
<dbReference type="InterPro" id="IPR011460">
    <property type="entry name" value="Lcl_C"/>
</dbReference>
<dbReference type="AlphaFoldDB" id="A0A656HMH9"/>
<evidence type="ECO:0000313" key="2">
    <source>
        <dbReference type="EMBL" id="EIJ36235.1"/>
    </source>
</evidence>
<feature type="domain" description="Lcl C-terminal" evidence="1">
    <location>
        <begin position="308"/>
        <end position="449"/>
    </location>
</feature>
<feature type="domain" description="Lcl C-terminal" evidence="1">
    <location>
        <begin position="149"/>
        <end position="268"/>
    </location>
</feature>
<dbReference type="PANTHER" id="PTHR35812">
    <property type="entry name" value="LIPOPROTEIN"/>
    <property type="match status" value="1"/>
</dbReference>
<dbReference type="OrthoDB" id="5622008at2"/>
<evidence type="ECO:0000259" key="1">
    <source>
        <dbReference type="Pfam" id="PF07603"/>
    </source>
</evidence>
<name>A0A656HMH9_THINJ</name>
<gene>
    <name evidence="2" type="ORF">Thini_3732</name>
</gene>
<organism evidence="2 3">
    <name type="scientific">Thiothrix nivea (strain ATCC 35100 / DSM 5205 / JP2)</name>
    <dbReference type="NCBI Taxonomy" id="870187"/>
    <lineage>
        <taxon>Bacteria</taxon>
        <taxon>Pseudomonadati</taxon>
        <taxon>Pseudomonadota</taxon>
        <taxon>Gammaproteobacteria</taxon>
        <taxon>Thiotrichales</taxon>
        <taxon>Thiotrichaceae</taxon>
        <taxon>Thiothrix</taxon>
    </lineage>
</organism>
<evidence type="ECO:0000313" key="3">
    <source>
        <dbReference type="Proteomes" id="UP000005317"/>
    </source>
</evidence>
<dbReference type="PROSITE" id="PS51257">
    <property type="entry name" value="PROKAR_LIPOPROTEIN"/>
    <property type="match status" value="1"/>
</dbReference>
<proteinExistence type="predicted"/>